<dbReference type="SUPFAM" id="SSF48264">
    <property type="entry name" value="Cytochrome P450"/>
    <property type="match status" value="1"/>
</dbReference>
<accession>A0ABS9YB12</accession>
<keyword evidence="7 8" id="KW-0503">Monooxygenase</keyword>
<evidence type="ECO:0000256" key="3">
    <source>
        <dbReference type="ARBA" id="ARBA00022617"/>
    </source>
</evidence>
<dbReference type="InterPro" id="IPR017972">
    <property type="entry name" value="Cyt_P450_CS"/>
</dbReference>
<keyword evidence="4 8" id="KW-0479">Metal-binding</keyword>
<dbReference type="EMBL" id="JALDAY010000006">
    <property type="protein sequence ID" value="MCI3273745.1"/>
    <property type="molecule type" value="Genomic_DNA"/>
</dbReference>
<evidence type="ECO:0000256" key="2">
    <source>
        <dbReference type="ARBA" id="ARBA00010617"/>
    </source>
</evidence>
<name>A0ABS9YB12_9ACTN</name>
<evidence type="ECO:0000313" key="9">
    <source>
        <dbReference type="EMBL" id="MCI3273745.1"/>
    </source>
</evidence>
<dbReference type="RefSeq" id="WP_242766986.1">
    <property type="nucleotide sequence ID" value="NZ_JALDAY010000006.1"/>
</dbReference>
<keyword evidence="6 8" id="KW-0408">Iron</keyword>
<dbReference type="PRINTS" id="PR00359">
    <property type="entry name" value="BP450"/>
</dbReference>
<dbReference type="PANTHER" id="PTHR46696:SF5">
    <property type="entry name" value="CYTOCHROME P450 BJ-1"/>
    <property type="match status" value="1"/>
</dbReference>
<keyword evidence="3 8" id="KW-0349">Heme</keyword>
<dbReference type="PROSITE" id="PS00086">
    <property type="entry name" value="CYTOCHROME_P450"/>
    <property type="match status" value="1"/>
</dbReference>
<gene>
    <name evidence="9" type="ORF">MQP27_21885</name>
</gene>
<evidence type="ECO:0000313" key="10">
    <source>
        <dbReference type="Proteomes" id="UP001165269"/>
    </source>
</evidence>
<evidence type="ECO:0000256" key="1">
    <source>
        <dbReference type="ARBA" id="ARBA00001971"/>
    </source>
</evidence>
<dbReference type="CDD" id="cd11031">
    <property type="entry name" value="Cyp158A-like"/>
    <property type="match status" value="1"/>
</dbReference>
<reference evidence="9" key="1">
    <citation type="submission" date="2022-03" db="EMBL/GenBank/DDBJ databases">
        <title>Streptomyces 7R015 and 7R016 isolated from Barleria lupulina in Thailand.</title>
        <authorList>
            <person name="Kanchanasin P."/>
            <person name="Phongsopitanun W."/>
            <person name="Tanasupawat S."/>
        </authorList>
    </citation>
    <scope>NUCLEOTIDE SEQUENCE</scope>
    <source>
        <strain evidence="9">7R015</strain>
    </source>
</reference>
<comment type="cofactor">
    <cofactor evidence="1">
        <name>heme</name>
        <dbReference type="ChEBI" id="CHEBI:30413"/>
    </cofactor>
</comment>
<protein>
    <submittedName>
        <fullName evidence="9">Cytochrome P450</fullName>
    </submittedName>
</protein>
<keyword evidence="10" id="KW-1185">Reference proteome</keyword>
<evidence type="ECO:0000256" key="7">
    <source>
        <dbReference type="ARBA" id="ARBA00023033"/>
    </source>
</evidence>
<proteinExistence type="inferred from homology"/>
<evidence type="ECO:0000256" key="8">
    <source>
        <dbReference type="RuleBase" id="RU000461"/>
    </source>
</evidence>
<dbReference type="Proteomes" id="UP001165269">
    <property type="component" value="Unassembled WGS sequence"/>
</dbReference>
<organism evidence="9 10">
    <name type="scientific">Streptomyces cylindrosporus</name>
    <dbReference type="NCBI Taxonomy" id="2927583"/>
    <lineage>
        <taxon>Bacteria</taxon>
        <taxon>Bacillati</taxon>
        <taxon>Actinomycetota</taxon>
        <taxon>Actinomycetes</taxon>
        <taxon>Kitasatosporales</taxon>
        <taxon>Streptomycetaceae</taxon>
        <taxon>Streptomyces</taxon>
    </lineage>
</organism>
<comment type="caution">
    <text evidence="9">The sequence shown here is derived from an EMBL/GenBank/DDBJ whole genome shotgun (WGS) entry which is preliminary data.</text>
</comment>
<evidence type="ECO:0000256" key="5">
    <source>
        <dbReference type="ARBA" id="ARBA00023002"/>
    </source>
</evidence>
<dbReference type="Pfam" id="PF00067">
    <property type="entry name" value="p450"/>
    <property type="match status" value="1"/>
</dbReference>
<dbReference type="PANTHER" id="PTHR46696">
    <property type="entry name" value="P450, PUTATIVE (EUROFUNG)-RELATED"/>
    <property type="match status" value="1"/>
</dbReference>
<dbReference type="InterPro" id="IPR002397">
    <property type="entry name" value="Cyt_P450_B"/>
</dbReference>
<dbReference type="PRINTS" id="PR00385">
    <property type="entry name" value="P450"/>
</dbReference>
<evidence type="ECO:0000256" key="6">
    <source>
        <dbReference type="ARBA" id="ARBA00023004"/>
    </source>
</evidence>
<evidence type="ECO:0000256" key="4">
    <source>
        <dbReference type="ARBA" id="ARBA00022723"/>
    </source>
</evidence>
<dbReference type="InterPro" id="IPR001128">
    <property type="entry name" value="Cyt_P450"/>
</dbReference>
<sequence length="406" mass="44916">MCPSQDREPLRYPLHGSTALAAPGEWDVLHERCPFARVTLPSGDEATLLTRHEDVRQVLADPRFTNVLRARDAARISDEESGGVFGSDMAMAIPARGETHRRWRQAVGRWFTAERIATLRPGIEAMAEKLVDDMVAHGRPADLRTHLAYPLPVWVICDLLGVPAADHDRFAYWSDVLLNLNRYGQDEIEQAQDDFVDYMAALVYTKRETPSADLLSDLVIEWDPDREPMSERELVFTGQALLVAGHETTTNVIGKTVALLLADRRRWERLLDDRSLVHSAVEEALRFDADPGVGVPRYLDEEAEIAGHVLPSGTTVICCTAAANRDATVFDTPGEMVLDRSPNPHLAFGTGPHSCLGQALARAELQTVLHVLLRRLPSLELAAPAADLRRLEGLAVGGLSEVPVRW</sequence>
<dbReference type="InterPro" id="IPR036396">
    <property type="entry name" value="Cyt_P450_sf"/>
</dbReference>
<keyword evidence="5 8" id="KW-0560">Oxidoreductase</keyword>
<comment type="similarity">
    <text evidence="2 8">Belongs to the cytochrome P450 family.</text>
</comment>
<dbReference type="Gene3D" id="1.10.630.10">
    <property type="entry name" value="Cytochrome P450"/>
    <property type="match status" value="1"/>
</dbReference>